<dbReference type="InterPro" id="IPR039422">
    <property type="entry name" value="MarR/SlyA-like"/>
</dbReference>
<dbReference type="SUPFAM" id="SSF46785">
    <property type="entry name" value="Winged helix' DNA-binding domain"/>
    <property type="match status" value="1"/>
</dbReference>
<dbReference type="Pfam" id="PF01047">
    <property type="entry name" value="MarR"/>
    <property type="match status" value="1"/>
</dbReference>
<dbReference type="InterPro" id="IPR036390">
    <property type="entry name" value="WH_DNA-bd_sf"/>
</dbReference>
<dbReference type="RefSeq" id="WP_344165733.1">
    <property type="nucleotide sequence ID" value="NZ_BAAAPC010000037.1"/>
</dbReference>
<accession>A0ABN2TS92</accession>
<reference evidence="3 4" key="1">
    <citation type="journal article" date="2019" name="Int. J. Syst. Evol. Microbiol.">
        <title>The Global Catalogue of Microorganisms (GCM) 10K type strain sequencing project: providing services to taxonomists for standard genome sequencing and annotation.</title>
        <authorList>
            <consortium name="The Broad Institute Genomics Platform"/>
            <consortium name="The Broad Institute Genome Sequencing Center for Infectious Disease"/>
            <person name="Wu L."/>
            <person name="Ma J."/>
        </authorList>
    </citation>
    <scope>NUCLEOTIDE SEQUENCE [LARGE SCALE GENOMIC DNA]</scope>
    <source>
        <strain evidence="3 4">JCM 15313</strain>
    </source>
</reference>
<protein>
    <recommendedName>
        <fullName evidence="2">HTH marR-type domain-containing protein</fullName>
    </recommendedName>
</protein>
<feature type="domain" description="HTH marR-type" evidence="2">
    <location>
        <begin position="24"/>
        <end position="157"/>
    </location>
</feature>
<proteinExistence type="predicted"/>
<dbReference type="InterPro" id="IPR000835">
    <property type="entry name" value="HTH_MarR-typ"/>
</dbReference>
<dbReference type="EMBL" id="BAAAPC010000037">
    <property type="protein sequence ID" value="GAA2017343.1"/>
    <property type="molecule type" value="Genomic_DNA"/>
</dbReference>
<sequence length="175" mass="18763">MGTPAFERQAESGAQDTTPGTVSAREVIALLFDASHQMCLRSDRLLGASIGLSEARARLLVAVGEREPARMGRLANDLGVSARSVTAIVDALEREGLVTREPDPEDRRATLLRLTADSHVRMNRLHEAQNQLAEELLAPLDSGDRAELHRVLTLLKAAAAHDGAPLAGHPEKAPT</sequence>
<dbReference type="Proteomes" id="UP001501585">
    <property type="component" value="Unassembled WGS sequence"/>
</dbReference>
<name>A0ABN2TS92_9ACTN</name>
<evidence type="ECO:0000256" key="1">
    <source>
        <dbReference type="SAM" id="MobiDB-lite"/>
    </source>
</evidence>
<feature type="region of interest" description="Disordered" evidence="1">
    <location>
        <begin position="1"/>
        <end position="20"/>
    </location>
</feature>
<dbReference type="PANTHER" id="PTHR33164:SF103">
    <property type="entry name" value="REGULATORY PROTEIN MARR"/>
    <property type="match status" value="1"/>
</dbReference>
<dbReference type="SMART" id="SM00347">
    <property type="entry name" value="HTH_MARR"/>
    <property type="match status" value="1"/>
</dbReference>
<evidence type="ECO:0000259" key="2">
    <source>
        <dbReference type="PROSITE" id="PS50995"/>
    </source>
</evidence>
<dbReference type="Gene3D" id="1.10.10.10">
    <property type="entry name" value="Winged helix-like DNA-binding domain superfamily/Winged helix DNA-binding domain"/>
    <property type="match status" value="1"/>
</dbReference>
<dbReference type="InterPro" id="IPR036388">
    <property type="entry name" value="WH-like_DNA-bd_sf"/>
</dbReference>
<evidence type="ECO:0000313" key="3">
    <source>
        <dbReference type="EMBL" id="GAA2017343.1"/>
    </source>
</evidence>
<gene>
    <name evidence="3" type="ORF">GCM10009799_51710</name>
</gene>
<comment type="caution">
    <text evidence="3">The sequence shown here is derived from an EMBL/GenBank/DDBJ whole genome shotgun (WGS) entry which is preliminary data.</text>
</comment>
<dbReference type="PANTHER" id="PTHR33164">
    <property type="entry name" value="TRANSCRIPTIONAL REGULATOR, MARR FAMILY"/>
    <property type="match status" value="1"/>
</dbReference>
<organism evidence="3 4">
    <name type="scientific">Nocardiopsis rhodophaea</name>
    <dbReference type="NCBI Taxonomy" id="280238"/>
    <lineage>
        <taxon>Bacteria</taxon>
        <taxon>Bacillati</taxon>
        <taxon>Actinomycetota</taxon>
        <taxon>Actinomycetes</taxon>
        <taxon>Streptosporangiales</taxon>
        <taxon>Nocardiopsidaceae</taxon>
        <taxon>Nocardiopsis</taxon>
    </lineage>
</organism>
<dbReference type="PRINTS" id="PR00598">
    <property type="entry name" value="HTHMARR"/>
</dbReference>
<keyword evidence="4" id="KW-1185">Reference proteome</keyword>
<dbReference type="PROSITE" id="PS50995">
    <property type="entry name" value="HTH_MARR_2"/>
    <property type="match status" value="1"/>
</dbReference>
<evidence type="ECO:0000313" key="4">
    <source>
        <dbReference type="Proteomes" id="UP001501585"/>
    </source>
</evidence>